<dbReference type="Pfam" id="PF26449">
    <property type="entry name" value="DUF8128"/>
    <property type="match status" value="1"/>
</dbReference>
<sequence length="407" mass="47700">MSGPIFDLQFADLFATTLTLLLSVYPIWLPILLIVVFWNLWLDYIRTEYISEQQFVLLEIKLPKEITKSPAAMEIFYTALYQTGSATFFETYWKGKVRPWFSLEMTSFGGQVHFFIWTWEKFRNLIEAQLYAQYNNIEIFEVPDYTTSMVIDPVNHPLWITQYKLIAPDPYPIKTYIDYGLDRDPKEEFKIDPITSVIEYLGSLTRGEQVWIQIMIQAHKKEGFSEGRIIKKSDWKEGAMAEIKKIRDASVQGDSKFPNPTKGQQEKIAAIERSIQKWPFEVMIRGGYFATKEANQISKRISGLIGAFRQYSANDFNGFKLGEFTDYDFPWQDFRRIRRNAREREALDAYKKRSFFNPPYKHYRGKPFILNTEELATIYHFPGQVSSTPTFERIMSKKAEPPANLPI</sequence>
<protein>
    <recommendedName>
        <fullName evidence="2">DUF8128 domain-containing protein</fullName>
    </recommendedName>
</protein>
<dbReference type="Proteomes" id="UP000176221">
    <property type="component" value="Unassembled WGS sequence"/>
</dbReference>
<dbReference type="STRING" id="1802319.A2928_01280"/>
<keyword evidence="1" id="KW-1133">Transmembrane helix</keyword>
<evidence type="ECO:0000313" key="3">
    <source>
        <dbReference type="EMBL" id="OHA33604.1"/>
    </source>
</evidence>
<dbReference type="EMBL" id="MHRX01000030">
    <property type="protein sequence ID" value="OHA33604.1"/>
    <property type="molecule type" value="Genomic_DNA"/>
</dbReference>
<evidence type="ECO:0000259" key="2">
    <source>
        <dbReference type="Pfam" id="PF26449"/>
    </source>
</evidence>
<proteinExistence type="predicted"/>
<feature type="domain" description="DUF8128" evidence="2">
    <location>
        <begin position="56"/>
        <end position="390"/>
    </location>
</feature>
<comment type="caution">
    <text evidence="3">The sequence shown here is derived from an EMBL/GenBank/DDBJ whole genome shotgun (WGS) entry which is preliminary data.</text>
</comment>
<gene>
    <name evidence="3" type="ORF">A2928_01280</name>
</gene>
<reference evidence="3 4" key="1">
    <citation type="journal article" date="2016" name="Nat. Commun.">
        <title>Thousands of microbial genomes shed light on interconnected biogeochemical processes in an aquifer system.</title>
        <authorList>
            <person name="Anantharaman K."/>
            <person name="Brown C.T."/>
            <person name="Hug L.A."/>
            <person name="Sharon I."/>
            <person name="Castelle C.J."/>
            <person name="Probst A.J."/>
            <person name="Thomas B.C."/>
            <person name="Singh A."/>
            <person name="Wilkins M.J."/>
            <person name="Karaoz U."/>
            <person name="Brodie E.L."/>
            <person name="Williams K.H."/>
            <person name="Hubbard S.S."/>
            <person name="Banfield J.F."/>
        </authorList>
    </citation>
    <scope>NUCLEOTIDE SEQUENCE [LARGE SCALE GENOMIC DNA]</scope>
</reference>
<organism evidence="3 4">
    <name type="scientific">Candidatus Taylorbacteria bacterium RIFCSPLOWO2_01_FULL_45_15b</name>
    <dbReference type="NCBI Taxonomy" id="1802319"/>
    <lineage>
        <taxon>Bacteria</taxon>
        <taxon>Candidatus Tayloriibacteriota</taxon>
    </lineage>
</organism>
<feature type="transmembrane region" description="Helical" evidence="1">
    <location>
        <begin position="20"/>
        <end position="41"/>
    </location>
</feature>
<dbReference type="AlphaFoldDB" id="A0A1G2NC02"/>
<evidence type="ECO:0000256" key="1">
    <source>
        <dbReference type="SAM" id="Phobius"/>
    </source>
</evidence>
<evidence type="ECO:0000313" key="4">
    <source>
        <dbReference type="Proteomes" id="UP000176221"/>
    </source>
</evidence>
<name>A0A1G2NC02_9BACT</name>
<accession>A0A1G2NC02</accession>
<keyword evidence="1" id="KW-0812">Transmembrane</keyword>
<dbReference type="InterPro" id="IPR058441">
    <property type="entry name" value="DUF8128"/>
</dbReference>
<keyword evidence="1" id="KW-0472">Membrane</keyword>